<dbReference type="EMBL" id="VSWC01000067">
    <property type="protein sequence ID" value="KAA1096271.1"/>
    <property type="molecule type" value="Genomic_DNA"/>
</dbReference>
<evidence type="ECO:0000256" key="12">
    <source>
        <dbReference type="RuleBase" id="RU363036"/>
    </source>
</evidence>
<dbReference type="Gene3D" id="1.10.240.10">
    <property type="entry name" value="Tyrosyl-Transfer RNA Synthetase"/>
    <property type="match status" value="1"/>
</dbReference>
<comment type="similarity">
    <text evidence="2 12">Belongs to the class-I aminoacyl-tRNA synthetase family.</text>
</comment>
<evidence type="ECO:0000256" key="1">
    <source>
        <dbReference type="ARBA" id="ARBA00004496"/>
    </source>
</evidence>
<keyword evidence="15" id="KW-1185">Reference proteome</keyword>
<keyword evidence="7 12" id="KW-0547">Nucleotide-binding</keyword>
<dbReference type="PANTHER" id="PTHR10055:SF1">
    <property type="entry name" value="TRYPTOPHAN--TRNA LIGASE, CYTOPLASMIC"/>
    <property type="match status" value="1"/>
</dbReference>
<dbReference type="OrthoDB" id="10261385at2759"/>
<dbReference type="GO" id="GO:0005737">
    <property type="term" value="C:cytoplasm"/>
    <property type="evidence" value="ECO:0007669"/>
    <property type="project" value="UniProtKB-SubCell"/>
</dbReference>
<dbReference type="PRINTS" id="PR01039">
    <property type="entry name" value="TRNASYNTHTRP"/>
</dbReference>
<proteinExistence type="inferred from homology"/>
<evidence type="ECO:0000256" key="11">
    <source>
        <dbReference type="ARBA" id="ARBA00030268"/>
    </source>
</evidence>
<evidence type="ECO:0000313" key="15">
    <source>
        <dbReference type="Proteomes" id="UP000324748"/>
    </source>
</evidence>
<dbReference type="NCBIfam" id="TIGR00233">
    <property type="entry name" value="trpS"/>
    <property type="match status" value="1"/>
</dbReference>
<name>A0A5B0P497_PUCGR</name>
<evidence type="ECO:0000256" key="6">
    <source>
        <dbReference type="ARBA" id="ARBA00022598"/>
    </source>
</evidence>
<keyword evidence="10 12" id="KW-0030">Aminoacyl-tRNA synthetase</keyword>
<dbReference type="AlphaFoldDB" id="A0A5B0P497"/>
<dbReference type="Gene3D" id="3.40.50.620">
    <property type="entry name" value="HUPs"/>
    <property type="match status" value="1"/>
</dbReference>
<dbReference type="FunFam" id="3.40.50.620:FF:000033">
    <property type="entry name" value="tryptophan--tRNA ligase, cytoplasmic"/>
    <property type="match status" value="1"/>
</dbReference>
<evidence type="ECO:0000256" key="4">
    <source>
        <dbReference type="ARBA" id="ARBA00013782"/>
    </source>
</evidence>
<evidence type="ECO:0000256" key="3">
    <source>
        <dbReference type="ARBA" id="ARBA00013161"/>
    </source>
</evidence>
<dbReference type="Pfam" id="PF00579">
    <property type="entry name" value="tRNA-synt_1b"/>
    <property type="match status" value="1"/>
</dbReference>
<comment type="subcellular location">
    <subcellularLocation>
        <location evidence="1">Cytoplasm</location>
    </subcellularLocation>
</comment>
<evidence type="ECO:0000256" key="7">
    <source>
        <dbReference type="ARBA" id="ARBA00022741"/>
    </source>
</evidence>
<evidence type="ECO:0000256" key="13">
    <source>
        <dbReference type="SAM" id="MobiDB-lite"/>
    </source>
</evidence>
<feature type="compositionally biased region" description="Polar residues" evidence="13">
    <location>
        <begin position="544"/>
        <end position="560"/>
    </location>
</feature>
<accession>A0A5B0P497</accession>
<dbReference type="InterPro" id="IPR014729">
    <property type="entry name" value="Rossmann-like_a/b/a_fold"/>
</dbReference>
<evidence type="ECO:0000256" key="5">
    <source>
        <dbReference type="ARBA" id="ARBA00022490"/>
    </source>
</evidence>
<dbReference type="GO" id="GO:0006436">
    <property type="term" value="P:tryptophanyl-tRNA aminoacylation"/>
    <property type="evidence" value="ECO:0007669"/>
    <property type="project" value="InterPro"/>
</dbReference>
<evidence type="ECO:0000256" key="8">
    <source>
        <dbReference type="ARBA" id="ARBA00022840"/>
    </source>
</evidence>
<dbReference type="PROSITE" id="PS00178">
    <property type="entry name" value="AA_TRNA_LIGASE_I"/>
    <property type="match status" value="1"/>
</dbReference>
<dbReference type="GO" id="GO:0005524">
    <property type="term" value="F:ATP binding"/>
    <property type="evidence" value="ECO:0007669"/>
    <property type="project" value="UniProtKB-KW"/>
</dbReference>
<dbReference type="PANTHER" id="PTHR10055">
    <property type="entry name" value="TRYPTOPHANYL-TRNA SYNTHETASE"/>
    <property type="match status" value="1"/>
</dbReference>
<dbReference type="SUPFAM" id="SSF52374">
    <property type="entry name" value="Nucleotidylyl transferase"/>
    <property type="match status" value="1"/>
</dbReference>
<dbReference type="GO" id="GO:0004830">
    <property type="term" value="F:tryptophan-tRNA ligase activity"/>
    <property type="evidence" value="ECO:0007669"/>
    <property type="project" value="UniProtKB-EC"/>
</dbReference>
<dbReference type="InterPro" id="IPR002306">
    <property type="entry name" value="Trp-tRNA-ligase"/>
</dbReference>
<dbReference type="FunFam" id="1.10.240.10:FF:000003">
    <property type="entry name" value="Tryptophan--tRNA ligase, cytoplasmic"/>
    <property type="match status" value="1"/>
</dbReference>
<reference evidence="14 15" key="1">
    <citation type="submission" date="2019-05" db="EMBL/GenBank/DDBJ databases">
        <title>Emergence of the Ug99 lineage of the wheat stem rust pathogen through somatic hybridization.</title>
        <authorList>
            <person name="Li F."/>
            <person name="Upadhyaya N.M."/>
            <person name="Sperschneider J."/>
            <person name="Matny O."/>
            <person name="Nguyen-Phuc H."/>
            <person name="Mago R."/>
            <person name="Raley C."/>
            <person name="Miller M.E."/>
            <person name="Silverstein K.A.T."/>
            <person name="Henningsen E."/>
            <person name="Hirsch C.D."/>
            <person name="Visser B."/>
            <person name="Pretorius Z.A."/>
            <person name="Steffenson B.J."/>
            <person name="Schwessinger B."/>
            <person name="Dodds P.N."/>
            <person name="Figueroa M."/>
        </authorList>
    </citation>
    <scope>NUCLEOTIDE SEQUENCE [LARGE SCALE GENOMIC DNA]</scope>
    <source>
        <strain evidence="14">21-0</strain>
    </source>
</reference>
<dbReference type="Proteomes" id="UP000324748">
    <property type="component" value="Unassembled WGS sequence"/>
</dbReference>
<keyword evidence="6 12" id="KW-0436">Ligase</keyword>
<sequence length="560" mass="63093">MTIIHDPAHEIKNERQLQSVSDQLSSLELPEPSVITKLQLQEQDRKVIGERDVKLSSMDMSDPEVLVSHESETDRKYQTEALQASLASLNLPAPEMLMRANLRADGVATPGPFPRTDEFGNPCLTPKTEYCPTPNQPSPILAPTINVDQAQVVDPWDVKGAVVDGVQMEIDYNKLIEQFGTKAITPQQLERFENLTQRKLHPLLKRGMFFSHRDLDVILNLYEQGKPFYLYTGRGPSTGSMHLGHMVPFIVTQWLQEVFDVPLVIQLTDDEKFLFKSNLTLEDCHKYAFENARDIIACGFKLEKTFIFSDLDYMGGAFYKNVLQISRAITYNQSKATFGFTDTDNIGKSHFVAIQAAPAISSSFPQIFSTNVNVPCLIPCAIDQDPYFRLTRDVAGRIKRSKPCLLLSKFFPALQGPTSKMSSSVDSSAIFMSDSPKQIKTKINKYAFSGGKATIEEHRKEGGRTDVDVPYQYLSFFEESDEKLEKIKTQYESGELLTGEIKAICIETLQKMVADFQERKKQVSDELVKQFMDPHRAIDPTVVPRNSSIQQQPVPTLSTP</sequence>
<comment type="caution">
    <text evidence="14">The sequence shown here is derived from an EMBL/GenBank/DDBJ whole genome shotgun (WGS) entry which is preliminary data.</text>
</comment>
<dbReference type="EC" id="6.1.1.2" evidence="3"/>
<evidence type="ECO:0000256" key="2">
    <source>
        <dbReference type="ARBA" id="ARBA00005594"/>
    </source>
</evidence>
<evidence type="ECO:0000313" key="14">
    <source>
        <dbReference type="EMBL" id="KAA1096271.1"/>
    </source>
</evidence>
<evidence type="ECO:0000256" key="10">
    <source>
        <dbReference type="ARBA" id="ARBA00023146"/>
    </source>
</evidence>
<dbReference type="CDD" id="cd00806">
    <property type="entry name" value="TrpRS_core"/>
    <property type="match status" value="1"/>
</dbReference>
<protein>
    <recommendedName>
        <fullName evidence="4">Tryptophan--tRNA ligase, cytoplasmic</fullName>
        <ecNumber evidence="3">6.1.1.2</ecNumber>
    </recommendedName>
    <alternativeName>
        <fullName evidence="11">Tryptophanyl-tRNA synthetase</fullName>
    </alternativeName>
</protein>
<feature type="region of interest" description="Disordered" evidence="13">
    <location>
        <begin position="537"/>
        <end position="560"/>
    </location>
</feature>
<keyword evidence="8 12" id="KW-0067">ATP-binding</keyword>
<dbReference type="InterPro" id="IPR001412">
    <property type="entry name" value="aa-tRNA-synth_I_CS"/>
</dbReference>
<evidence type="ECO:0000256" key="9">
    <source>
        <dbReference type="ARBA" id="ARBA00022917"/>
    </source>
</evidence>
<dbReference type="InterPro" id="IPR002305">
    <property type="entry name" value="aa-tRNA-synth_Ic"/>
</dbReference>
<keyword evidence="5" id="KW-0963">Cytoplasm</keyword>
<organism evidence="14 15">
    <name type="scientific">Puccinia graminis f. sp. tritici</name>
    <dbReference type="NCBI Taxonomy" id="56615"/>
    <lineage>
        <taxon>Eukaryota</taxon>
        <taxon>Fungi</taxon>
        <taxon>Dikarya</taxon>
        <taxon>Basidiomycota</taxon>
        <taxon>Pucciniomycotina</taxon>
        <taxon>Pucciniomycetes</taxon>
        <taxon>Pucciniales</taxon>
        <taxon>Pucciniaceae</taxon>
        <taxon>Puccinia</taxon>
    </lineage>
</organism>
<keyword evidence="9 12" id="KW-0648">Protein biosynthesis</keyword>
<gene>
    <name evidence="14" type="primary">WRS1_1</name>
    <name evidence="14" type="ORF">PGT21_010981</name>
</gene>